<organism evidence="1">
    <name type="scientific">viral metagenome</name>
    <dbReference type="NCBI Taxonomy" id="1070528"/>
    <lineage>
        <taxon>unclassified sequences</taxon>
        <taxon>metagenomes</taxon>
        <taxon>organismal metagenomes</taxon>
    </lineage>
</organism>
<sequence length="305" mass="34181">MEDTCTFVSSRGILKSADVHSINPVSSIRHIHDHDWSKIKPGAIIHVCSSATLVFVTQIFPKIPFPIILITGDADQTVPIQVLPADIITKFLNDPRLLAWYTQNLGALRSHSKLRPMPIGLDYHTMAANRNHPWGPQMTPPNQEALLLRILKAAPPLTERKLRIHSNFHFALDNRQFANDRRDALTNLPKELVDYEPTPTDRETTWCHQSQYAFVASPMGGGLDCHRTWEALALGCIPILHSSSIDGLFEGLPVLIVKNWSDVTKELLAATVEGFVAIPPSLDKLKLSWWMNEIRTQAKNSALDK</sequence>
<dbReference type="InterPro" id="IPR055286">
    <property type="entry name" value="RXYLT1-like"/>
</dbReference>
<protein>
    <recommendedName>
        <fullName evidence="2">Exostosin GT47 domain-containing protein</fullName>
    </recommendedName>
</protein>
<dbReference type="PANTHER" id="PTHR15576:SF1">
    <property type="entry name" value="RIBITOL-5-PHOSPHATE XYLOSYLTRANSFERASE 1"/>
    <property type="match status" value="1"/>
</dbReference>
<evidence type="ECO:0000313" key="1">
    <source>
        <dbReference type="EMBL" id="QHT13580.1"/>
    </source>
</evidence>
<dbReference type="GO" id="GO:0035269">
    <property type="term" value="P:protein O-linked glycosylation via mannose"/>
    <property type="evidence" value="ECO:0007669"/>
    <property type="project" value="InterPro"/>
</dbReference>
<proteinExistence type="predicted"/>
<name>A0A6C0DB11_9ZZZZ</name>
<dbReference type="GO" id="GO:0005794">
    <property type="term" value="C:Golgi apparatus"/>
    <property type="evidence" value="ECO:0007669"/>
    <property type="project" value="TreeGrafter"/>
</dbReference>
<dbReference type="AlphaFoldDB" id="A0A6C0DB11"/>
<accession>A0A6C0DB11</accession>
<dbReference type="EMBL" id="MN739575">
    <property type="protein sequence ID" value="QHT13580.1"/>
    <property type="molecule type" value="Genomic_DNA"/>
</dbReference>
<evidence type="ECO:0008006" key="2">
    <source>
        <dbReference type="Google" id="ProtNLM"/>
    </source>
</evidence>
<reference evidence="1" key="1">
    <citation type="journal article" date="2020" name="Nature">
        <title>Giant virus diversity and host interactions through global metagenomics.</title>
        <authorList>
            <person name="Schulz F."/>
            <person name="Roux S."/>
            <person name="Paez-Espino D."/>
            <person name="Jungbluth S."/>
            <person name="Walsh D.A."/>
            <person name="Denef V.J."/>
            <person name="McMahon K.D."/>
            <person name="Konstantinidis K.T."/>
            <person name="Eloe-Fadrosh E.A."/>
            <person name="Kyrpides N.C."/>
            <person name="Woyke T."/>
        </authorList>
    </citation>
    <scope>NUCLEOTIDE SEQUENCE</scope>
    <source>
        <strain evidence="1">GVMAG-M-3300023174-132</strain>
    </source>
</reference>
<dbReference type="PANTHER" id="PTHR15576">
    <property type="entry name" value="RIBITOL-5-PHOSPHATE XYLOSYLTRANSFERASE 1"/>
    <property type="match status" value="1"/>
</dbReference>
<dbReference type="GO" id="GO:0120053">
    <property type="term" value="F:ribitol beta-1,4-xylosyltransferase activity"/>
    <property type="evidence" value="ECO:0007669"/>
    <property type="project" value="InterPro"/>
</dbReference>